<dbReference type="GO" id="GO:0009982">
    <property type="term" value="F:pseudouridine synthase activity"/>
    <property type="evidence" value="ECO:0007669"/>
    <property type="project" value="InterPro"/>
</dbReference>
<dbReference type="InterPro" id="IPR020103">
    <property type="entry name" value="PsdUridine_synth_cat_dom_sf"/>
</dbReference>
<name>A0A2V3IZ42_9FLOR</name>
<dbReference type="InterPro" id="IPR006145">
    <property type="entry name" value="PsdUridine_synth_RsuA/RluA"/>
</dbReference>
<gene>
    <name evidence="2" type="ORF">BWQ96_02749</name>
</gene>
<dbReference type="EMBL" id="NBIV01000024">
    <property type="protein sequence ID" value="PXF47418.1"/>
    <property type="molecule type" value="Genomic_DNA"/>
</dbReference>
<dbReference type="PANTHER" id="PTHR21600:SF52">
    <property type="entry name" value="PSEUDOURIDINE SYNTHASE RSUA_RLUA-LIKE DOMAIN-CONTAINING PROTEIN"/>
    <property type="match status" value="1"/>
</dbReference>
<dbReference type="STRING" id="448386.A0A2V3IZ42"/>
<dbReference type="GO" id="GO:0000455">
    <property type="term" value="P:enzyme-directed rRNA pseudouridine synthesis"/>
    <property type="evidence" value="ECO:0007669"/>
    <property type="project" value="TreeGrafter"/>
</dbReference>
<evidence type="ECO:0000259" key="1">
    <source>
        <dbReference type="Pfam" id="PF00849"/>
    </source>
</evidence>
<protein>
    <submittedName>
        <fullName evidence="2">Putative RNA pseudouridine synthase</fullName>
    </submittedName>
</protein>
<dbReference type="AlphaFoldDB" id="A0A2V3IZ42"/>
<dbReference type="GO" id="GO:0003723">
    <property type="term" value="F:RNA binding"/>
    <property type="evidence" value="ECO:0007669"/>
    <property type="project" value="InterPro"/>
</dbReference>
<accession>A0A2V3IZ42</accession>
<comment type="caution">
    <text evidence="2">The sequence shown here is derived from an EMBL/GenBank/DDBJ whole genome shotgun (WGS) entry which is preliminary data.</text>
</comment>
<dbReference type="PANTHER" id="PTHR21600">
    <property type="entry name" value="MITOCHONDRIAL RNA PSEUDOURIDINE SYNTHASE"/>
    <property type="match status" value="1"/>
</dbReference>
<keyword evidence="3" id="KW-1185">Reference proteome</keyword>
<dbReference type="SUPFAM" id="SSF55120">
    <property type="entry name" value="Pseudouridine synthase"/>
    <property type="match status" value="1"/>
</dbReference>
<organism evidence="2 3">
    <name type="scientific">Gracilariopsis chorda</name>
    <dbReference type="NCBI Taxonomy" id="448386"/>
    <lineage>
        <taxon>Eukaryota</taxon>
        <taxon>Rhodophyta</taxon>
        <taxon>Florideophyceae</taxon>
        <taxon>Rhodymeniophycidae</taxon>
        <taxon>Gracilariales</taxon>
        <taxon>Gracilariaceae</taxon>
        <taxon>Gracilariopsis</taxon>
    </lineage>
</organism>
<feature type="domain" description="Pseudouridine synthase RsuA/RluA-like" evidence="1">
    <location>
        <begin position="158"/>
        <end position="314"/>
    </location>
</feature>
<dbReference type="OrthoDB" id="424794at2759"/>
<dbReference type="InterPro" id="IPR050188">
    <property type="entry name" value="RluA_PseudoU_synthase"/>
</dbReference>
<proteinExistence type="predicted"/>
<dbReference type="Pfam" id="PF00849">
    <property type="entry name" value="PseudoU_synth_2"/>
    <property type="match status" value="1"/>
</dbReference>
<evidence type="ECO:0000313" key="2">
    <source>
        <dbReference type="EMBL" id="PXF47418.1"/>
    </source>
</evidence>
<reference evidence="2 3" key="1">
    <citation type="journal article" date="2018" name="Mol. Biol. Evol.">
        <title>Analysis of the draft genome of the red seaweed Gracilariopsis chorda provides insights into genome size evolution in Rhodophyta.</title>
        <authorList>
            <person name="Lee J."/>
            <person name="Yang E.C."/>
            <person name="Graf L."/>
            <person name="Yang J.H."/>
            <person name="Qiu H."/>
            <person name="Zel Zion U."/>
            <person name="Chan C.X."/>
            <person name="Stephens T.G."/>
            <person name="Weber A.P.M."/>
            <person name="Boo G.H."/>
            <person name="Boo S.M."/>
            <person name="Kim K.M."/>
            <person name="Shin Y."/>
            <person name="Jung M."/>
            <person name="Lee S.J."/>
            <person name="Yim H.S."/>
            <person name="Lee J.H."/>
            <person name="Bhattacharya D."/>
            <person name="Yoon H.S."/>
        </authorList>
    </citation>
    <scope>NUCLEOTIDE SEQUENCE [LARGE SCALE GENOMIC DNA]</scope>
    <source>
        <strain evidence="2 3">SKKU-2015</strain>
        <tissue evidence="2">Whole body</tissue>
    </source>
</reference>
<dbReference type="Proteomes" id="UP000247409">
    <property type="component" value="Unassembled WGS sequence"/>
</dbReference>
<sequence length="400" mass="43985">MCRRELAKRAPPQDAANMVERNRYTPWDLNSVLSEPIGMDETAVQTYAPHGDGDEDNPITYHVITPVGLARTATLQQHLESHTDLSACRIKELTQLGAVYVRASEYNVRTSPRPIRQTAEQLQCHLPARTPIYVRVYARPKRHAAVTSFAVLSRTDLYVAVCKPGGIPAVPTRDNAVENLLRMTEERVNVRANSLCITTRLDSCTTGVSLMTWAEHSGEINAFLKQCEKRYLVWTRKSVREGVMLDWYYKRARLAAGALETALLRRYDGETEGGEGFALVKLVVESCESIEGGFVSRVRLVTGKTHQIRLQFAARGAVVNGDAKYDGMEGRIYGGVGVLGQDAKVIGLHAAEIRGRLRGEEVHIAADWRMRGDDPSCLDVECASQVATGVGAGTAGGFVS</sequence>
<evidence type="ECO:0000313" key="3">
    <source>
        <dbReference type="Proteomes" id="UP000247409"/>
    </source>
</evidence>
<dbReference type="Gene3D" id="3.30.2350.10">
    <property type="entry name" value="Pseudouridine synthase"/>
    <property type="match status" value="1"/>
</dbReference>